<evidence type="ECO:0000259" key="5">
    <source>
        <dbReference type="PROSITE" id="PS50042"/>
    </source>
</evidence>
<dbReference type="InterPro" id="IPR014710">
    <property type="entry name" value="RmlC-like_jellyroll"/>
</dbReference>
<evidence type="ECO:0000256" key="1">
    <source>
        <dbReference type="ARBA" id="ARBA00023015"/>
    </source>
</evidence>
<dbReference type="CDD" id="cd00038">
    <property type="entry name" value="CAP_ED"/>
    <property type="match status" value="1"/>
</dbReference>
<feature type="domain" description="Cyclic nucleotide-binding" evidence="5">
    <location>
        <begin position="12"/>
        <end position="132"/>
    </location>
</feature>
<gene>
    <name evidence="7" type="ORF">BSK56_11140</name>
</gene>
<dbReference type="EMBL" id="MPTB01000012">
    <property type="protein sequence ID" value="OMD48330.1"/>
    <property type="molecule type" value="Genomic_DNA"/>
</dbReference>
<dbReference type="PROSITE" id="PS50042">
    <property type="entry name" value="CNMP_BINDING_3"/>
    <property type="match status" value="1"/>
</dbReference>
<keyword evidence="8" id="KW-1185">Reference proteome</keyword>
<reference evidence="7 8" key="1">
    <citation type="submission" date="2016-10" db="EMBL/GenBank/DDBJ databases">
        <title>Paenibacillus species isolates.</title>
        <authorList>
            <person name="Beno S.M."/>
        </authorList>
    </citation>
    <scope>NUCLEOTIDE SEQUENCE [LARGE SCALE GENOMIC DNA]</scope>
    <source>
        <strain evidence="7 8">FSL H7-0744</strain>
    </source>
</reference>
<dbReference type="Gene3D" id="2.60.120.10">
    <property type="entry name" value="Jelly Rolls"/>
    <property type="match status" value="1"/>
</dbReference>
<dbReference type="InterPro" id="IPR036388">
    <property type="entry name" value="WH-like_DNA-bd_sf"/>
</dbReference>
<dbReference type="InterPro" id="IPR036390">
    <property type="entry name" value="WH_DNA-bd_sf"/>
</dbReference>
<dbReference type="SMART" id="SM00100">
    <property type="entry name" value="cNMP"/>
    <property type="match status" value="1"/>
</dbReference>
<dbReference type="Gene3D" id="1.10.10.10">
    <property type="entry name" value="Winged helix-like DNA-binding domain superfamily/Winged helix DNA-binding domain"/>
    <property type="match status" value="1"/>
</dbReference>
<proteinExistence type="predicted"/>
<keyword evidence="3" id="KW-0010">Activator</keyword>
<dbReference type="RefSeq" id="WP_076110585.1">
    <property type="nucleotide sequence ID" value="NZ_MPTB01000012.1"/>
</dbReference>
<evidence type="ECO:0000256" key="4">
    <source>
        <dbReference type="ARBA" id="ARBA00023163"/>
    </source>
</evidence>
<evidence type="ECO:0000259" key="6">
    <source>
        <dbReference type="PROSITE" id="PS51063"/>
    </source>
</evidence>
<dbReference type="Proteomes" id="UP000187412">
    <property type="component" value="Unassembled WGS sequence"/>
</dbReference>
<feature type="domain" description="HTH crp-type" evidence="6">
    <location>
        <begin position="146"/>
        <end position="220"/>
    </location>
</feature>
<dbReference type="SUPFAM" id="SSF46785">
    <property type="entry name" value="Winged helix' DNA-binding domain"/>
    <property type="match status" value="1"/>
</dbReference>
<keyword evidence="1" id="KW-0805">Transcription regulation</keyword>
<keyword evidence="2" id="KW-0238">DNA-binding</keyword>
<dbReference type="PANTHER" id="PTHR24567">
    <property type="entry name" value="CRP FAMILY TRANSCRIPTIONAL REGULATORY PROTEIN"/>
    <property type="match status" value="1"/>
</dbReference>
<sequence length="229" mass="26018">MDSIQYLSQFNLLNNLSTEDLMEMEEMTSITAVPANTLIQIPSTFTEGLFFVKKGKVRLYQLSSTGKQFTLDILSEGNVFGEMAGISLGTRELFIDTLDDCDICLMNKDRFEGFLLSRPRFMLNLIQTLSSQFNEMGSLMLQLALGDLRFRLAHILLRLSRRFGCEEQDGLSRINLSLSHQELANMVGATREAVSGVLRQWNRDGLVQTGFKTVRIHPQRLEKLISDRL</sequence>
<keyword evidence="4" id="KW-0804">Transcription</keyword>
<dbReference type="InterPro" id="IPR018490">
    <property type="entry name" value="cNMP-bd_dom_sf"/>
</dbReference>
<protein>
    <submittedName>
        <fullName evidence="7">cAMP-binding protein</fullName>
    </submittedName>
</protein>
<dbReference type="SMART" id="SM00419">
    <property type="entry name" value="HTH_CRP"/>
    <property type="match status" value="1"/>
</dbReference>
<comment type="caution">
    <text evidence="7">The sequence shown here is derived from an EMBL/GenBank/DDBJ whole genome shotgun (WGS) entry which is preliminary data.</text>
</comment>
<dbReference type="SUPFAM" id="SSF51206">
    <property type="entry name" value="cAMP-binding domain-like"/>
    <property type="match status" value="1"/>
</dbReference>
<dbReference type="Pfam" id="PF13545">
    <property type="entry name" value="HTH_Crp_2"/>
    <property type="match status" value="1"/>
</dbReference>
<dbReference type="PANTHER" id="PTHR24567:SF74">
    <property type="entry name" value="HTH-TYPE TRANSCRIPTIONAL REGULATOR ARCR"/>
    <property type="match status" value="1"/>
</dbReference>
<dbReference type="InterPro" id="IPR000595">
    <property type="entry name" value="cNMP-bd_dom"/>
</dbReference>
<organism evidence="7 8">
    <name type="scientific">Paenibacillus borealis</name>
    <dbReference type="NCBI Taxonomy" id="160799"/>
    <lineage>
        <taxon>Bacteria</taxon>
        <taxon>Bacillati</taxon>
        <taxon>Bacillota</taxon>
        <taxon>Bacilli</taxon>
        <taxon>Bacillales</taxon>
        <taxon>Paenibacillaceae</taxon>
        <taxon>Paenibacillus</taxon>
    </lineage>
</organism>
<name>A0ABX3HD54_PAEBO</name>
<dbReference type="PROSITE" id="PS51063">
    <property type="entry name" value="HTH_CRP_2"/>
    <property type="match status" value="1"/>
</dbReference>
<evidence type="ECO:0000313" key="7">
    <source>
        <dbReference type="EMBL" id="OMD48330.1"/>
    </source>
</evidence>
<dbReference type="PRINTS" id="PR00034">
    <property type="entry name" value="HTHCRP"/>
</dbReference>
<accession>A0ABX3HD54</accession>
<evidence type="ECO:0000256" key="3">
    <source>
        <dbReference type="ARBA" id="ARBA00023159"/>
    </source>
</evidence>
<evidence type="ECO:0000313" key="8">
    <source>
        <dbReference type="Proteomes" id="UP000187412"/>
    </source>
</evidence>
<dbReference type="InterPro" id="IPR050397">
    <property type="entry name" value="Env_Response_Regulators"/>
</dbReference>
<dbReference type="Pfam" id="PF00027">
    <property type="entry name" value="cNMP_binding"/>
    <property type="match status" value="1"/>
</dbReference>
<evidence type="ECO:0000256" key="2">
    <source>
        <dbReference type="ARBA" id="ARBA00023125"/>
    </source>
</evidence>
<dbReference type="InterPro" id="IPR012318">
    <property type="entry name" value="HTH_CRP"/>
</dbReference>